<organism evidence="1 2">
    <name type="scientific">Enterovirga rhinocerotis</name>
    <dbReference type="NCBI Taxonomy" id="1339210"/>
    <lineage>
        <taxon>Bacteria</taxon>
        <taxon>Pseudomonadati</taxon>
        <taxon>Pseudomonadota</taxon>
        <taxon>Alphaproteobacteria</taxon>
        <taxon>Hyphomicrobiales</taxon>
        <taxon>Methylobacteriaceae</taxon>
        <taxon>Enterovirga</taxon>
    </lineage>
</organism>
<dbReference type="AlphaFoldDB" id="A0A4R7C618"/>
<evidence type="ECO:0000313" key="1">
    <source>
        <dbReference type="EMBL" id="TDR93848.1"/>
    </source>
</evidence>
<protein>
    <submittedName>
        <fullName evidence="1">Uncharacterized protein</fullName>
    </submittedName>
</protein>
<gene>
    <name evidence="1" type="ORF">EV668_1117</name>
</gene>
<reference evidence="1 2" key="1">
    <citation type="submission" date="2019-03" db="EMBL/GenBank/DDBJ databases">
        <title>Genomic Encyclopedia of Type Strains, Phase IV (KMG-IV): sequencing the most valuable type-strain genomes for metagenomic binning, comparative biology and taxonomic classification.</title>
        <authorList>
            <person name="Goeker M."/>
        </authorList>
    </citation>
    <scope>NUCLEOTIDE SEQUENCE [LARGE SCALE GENOMIC DNA]</scope>
    <source>
        <strain evidence="1 2">DSM 25903</strain>
    </source>
</reference>
<sequence length="139" mass="14357">MGHPRPVASIVSRGAAVGLGVAMLTLPACSVIDAEKARICRIALPALEPAGTRIAIVGTRAIENGVRVDYRAALGPGEGLERFAECRFALGRRADLDAITTDRGTVPGATVYLLKRYYIETEAGAAADPGAAGEPGKAK</sequence>
<name>A0A4R7C618_9HYPH</name>
<proteinExistence type="predicted"/>
<comment type="caution">
    <text evidence="1">The sequence shown here is derived from an EMBL/GenBank/DDBJ whole genome shotgun (WGS) entry which is preliminary data.</text>
</comment>
<dbReference type="EMBL" id="SNZR01000011">
    <property type="protein sequence ID" value="TDR93848.1"/>
    <property type="molecule type" value="Genomic_DNA"/>
</dbReference>
<dbReference type="Proteomes" id="UP000295122">
    <property type="component" value="Unassembled WGS sequence"/>
</dbReference>
<keyword evidence="2" id="KW-1185">Reference proteome</keyword>
<accession>A0A4R7C618</accession>
<evidence type="ECO:0000313" key="2">
    <source>
        <dbReference type="Proteomes" id="UP000295122"/>
    </source>
</evidence>